<dbReference type="Proteomes" id="UP000295008">
    <property type="component" value="Unassembled WGS sequence"/>
</dbReference>
<evidence type="ECO:0000313" key="11">
    <source>
        <dbReference type="EMBL" id="TCL70905.1"/>
    </source>
</evidence>
<dbReference type="GO" id="GO:0004159">
    <property type="term" value="F:dihydropyrimidine dehydrogenase (NAD+) activity"/>
    <property type="evidence" value="ECO:0007669"/>
    <property type="project" value="UniProtKB-EC"/>
</dbReference>
<dbReference type="Pfam" id="PF00037">
    <property type="entry name" value="Fer4"/>
    <property type="match status" value="1"/>
</dbReference>
<organism evidence="11 12">
    <name type="scientific">Hydrogenispora ethanolica</name>
    <dbReference type="NCBI Taxonomy" id="1082276"/>
    <lineage>
        <taxon>Bacteria</taxon>
        <taxon>Bacillati</taxon>
        <taxon>Bacillota</taxon>
        <taxon>Hydrogenispora</taxon>
    </lineage>
</organism>
<evidence type="ECO:0000256" key="4">
    <source>
        <dbReference type="ARBA" id="ARBA00032722"/>
    </source>
</evidence>
<dbReference type="SUPFAM" id="SSF54862">
    <property type="entry name" value="4Fe-4S ferredoxins"/>
    <property type="match status" value="1"/>
</dbReference>
<keyword evidence="2" id="KW-0560">Oxidoreductase</keyword>
<evidence type="ECO:0000313" key="12">
    <source>
        <dbReference type="Proteomes" id="UP000295008"/>
    </source>
</evidence>
<comment type="catalytic activity">
    <reaction evidence="6">
        <text>5,6-dihydrouracil + NAD(+) = uracil + NADH + H(+)</text>
        <dbReference type="Rhea" id="RHEA:20189"/>
        <dbReference type="ChEBI" id="CHEBI:15378"/>
        <dbReference type="ChEBI" id="CHEBI:15901"/>
        <dbReference type="ChEBI" id="CHEBI:17568"/>
        <dbReference type="ChEBI" id="CHEBI:57540"/>
        <dbReference type="ChEBI" id="CHEBI:57945"/>
        <dbReference type="EC" id="1.3.1.1"/>
    </reaction>
</comment>
<dbReference type="PANTHER" id="PTHR43073:SF2">
    <property type="entry name" value="DIHYDROPYRIMIDINE DEHYDROGENASE [NADP(+)]"/>
    <property type="match status" value="1"/>
</dbReference>
<proteinExistence type="inferred from homology"/>
<comment type="function">
    <text evidence="7">Involved in pyrimidine base degradation. Catalyzes physiologically the reduction of uracil to 5,6-dihydrouracil (DHU) by using NADH as a specific cosubstrate. It also catalyzes the reverse reaction and the reduction of thymine to 5,6-dihydrothymine (DHT).</text>
</comment>
<dbReference type="PROSITE" id="PS51379">
    <property type="entry name" value="4FE4S_FER_2"/>
    <property type="match status" value="1"/>
</dbReference>
<gene>
    <name evidence="11" type="ORF">EDC14_100850</name>
</gene>
<comment type="caution">
    <text evidence="11">The sequence shown here is derived from an EMBL/GenBank/DDBJ whole genome shotgun (WGS) entry which is preliminary data.</text>
</comment>
<protein>
    <recommendedName>
        <fullName evidence="9">dihydrouracil dehydrogenase (NAD(+))</fullName>
        <ecNumber evidence="9">1.3.1.1</ecNumber>
    </recommendedName>
    <alternativeName>
        <fullName evidence="4">Dihydrothymine dehydrogenase</fullName>
    </alternativeName>
    <alternativeName>
        <fullName evidence="3">Dihydrouracil dehydrogenase</fullName>
    </alternativeName>
</protein>
<evidence type="ECO:0000256" key="8">
    <source>
        <dbReference type="ARBA" id="ARBA00049714"/>
    </source>
</evidence>
<evidence type="ECO:0000256" key="6">
    <source>
        <dbReference type="ARBA" id="ARBA00048792"/>
    </source>
</evidence>
<dbReference type="GO" id="GO:0002058">
    <property type="term" value="F:uracil binding"/>
    <property type="evidence" value="ECO:0007669"/>
    <property type="project" value="TreeGrafter"/>
</dbReference>
<dbReference type="Gene3D" id="3.20.20.70">
    <property type="entry name" value="Aldolase class I"/>
    <property type="match status" value="1"/>
</dbReference>
<accession>A0A4R1RW52</accession>
<evidence type="ECO:0000256" key="1">
    <source>
        <dbReference type="ARBA" id="ARBA00010804"/>
    </source>
</evidence>
<dbReference type="EMBL" id="SLUN01000008">
    <property type="protein sequence ID" value="TCL70905.1"/>
    <property type="molecule type" value="Genomic_DNA"/>
</dbReference>
<name>A0A4R1RW52_HYDET</name>
<evidence type="ECO:0000256" key="9">
    <source>
        <dbReference type="ARBA" id="ARBA00049728"/>
    </source>
</evidence>
<dbReference type="Pfam" id="PF01180">
    <property type="entry name" value="DHO_dh"/>
    <property type="match status" value="1"/>
</dbReference>
<reference evidence="11 12" key="1">
    <citation type="submission" date="2019-03" db="EMBL/GenBank/DDBJ databases">
        <title>Genomic Encyclopedia of Type Strains, Phase IV (KMG-IV): sequencing the most valuable type-strain genomes for metagenomic binning, comparative biology and taxonomic classification.</title>
        <authorList>
            <person name="Goeker M."/>
        </authorList>
    </citation>
    <scope>NUCLEOTIDE SEQUENCE [LARGE SCALE GENOMIC DNA]</scope>
    <source>
        <strain evidence="11 12">LX-B</strain>
    </source>
</reference>
<evidence type="ECO:0000256" key="2">
    <source>
        <dbReference type="ARBA" id="ARBA00023002"/>
    </source>
</evidence>
<evidence type="ECO:0000256" key="7">
    <source>
        <dbReference type="ARBA" id="ARBA00049578"/>
    </source>
</evidence>
<dbReference type="GO" id="GO:0006210">
    <property type="term" value="P:thymine catabolic process"/>
    <property type="evidence" value="ECO:0007669"/>
    <property type="project" value="TreeGrafter"/>
</dbReference>
<dbReference type="InterPro" id="IPR017896">
    <property type="entry name" value="4Fe4S_Fe-S-bd"/>
</dbReference>
<dbReference type="GO" id="GO:0050661">
    <property type="term" value="F:NADP binding"/>
    <property type="evidence" value="ECO:0007669"/>
    <property type="project" value="TreeGrafter"/>
</dbReference>
<dbReference type="GO" id="GO:0005737">
    <property type="term" value="C:cytoplasm"/>
    <property type="evidence" value="ECO:0007669"/>
    <property type="project" value="InterPro"/>
</dbReference>
<sequence length="391" mass="41666">MDFAGLKLKNPIIIASGPTTAKIEHLEAAERNGAAGVSIKHVMTRQTYQGKLRCYSSPERVMVFPSDKRLDLAEGLELIRQAKKRTSLAVLVNFSSQEPDLEAYGRLARQFEEAGADALEINMCCPNFGLGQKELGLADEEAEGGALTGQNPKLAAAIVKIAKENCSIPVIPKLTPTALDIGSVAEACVRAGAAGLSLVGGPSLAAPPVDIYQGGRPLYPLMGRSSFGAITGSAIRYNTFKITAQVAERVKVPLTSSGGIDTWEHAIQMMMWGAMSVGICTATMWRGFEAVAAIRRGMERFLEEQGYASYEAIVGLSLKYLTATDRIELGRGHAEIDPGRCKACGACLKPGHCDAVVAEEQQLKVLADRCLGCGVCVGLCKFGAIRMVEEA</sequence>
<dbReference type="Gene3D" id="3.30.70.20">
    <property type="match status" value="1"/>
</dbReference>
<dbReference type="AlphaFoldDB" id="A0A4R1RW52"/>
<dbReference type="GO" id="GO:0006212">
    <property type="term" value="P:uracil catabolic process"/>
    <property type="evidence" value="ECO:0007669"/>
    <property type="project" value="TreeGrafter"/>
</dbReference>
<dbReference type="InterPro" id="IPR005720">
    <property type="entry name" value="Dihydroorotate_DH_cat"/>
</dbReference>
<evidence type="ECO:0000256" key="5">
    <source>
        <dbReference type="ARBA" id="ARBA00047685"/>
    </source>
</evidence>
<dbReference type="PANTHER" id="PTHR43073">
    <property type="entry name" value="DIHYDROPYRIMIDINE DEHYDROGENASE [NADP(+)]"/>
    <property type="match status" value="1"/>
</dbReference>
<comment type="subunit">
    <text evidence="8">Heterotetramer of 2 PreA and 2 PreT subunits.</text>
</comment>
<evidence type="ECO:0000256" key="3">
    <source>
        <dbReference type="ARBA" id="ARBA00030119"/>
    </source>
</evidence>
<dbReference type="EC" id="1.3.1.1" evidence="9"/>
<dbReference type="InterPro" id="IPR013785">
    <property type="entry name" value="Aldolase_TIM"/>
</dbReference>
<keyword evidence="12" id="KW-1185">Reference proteome</keyword>
<feature type="domain" description="4Fe-4S ferredoxin-type" evidence="10">
    <location>
        <begin position="361"/>
        <end position="390"/>
    </location>
</feature>
<comment type="similarity">
    <text evidence="1">Belongs to the dihydropyrimidine dehydrogenase family.</text>
</comment>
<comment type="catalytic activity">
    <reaction evidence="5">
        <text>5,6-dihydrothymine + NAD(+) = thymine + NADH + H(+)</text>
        <dbReference type="Rhea" id="RHEA:28791"/>
        <dbReference type="ChEBI" id="CHEBI:15378"/>
        <dbReference type="ChEBI" id="CHEBI:17821"/>
        <dbReference type="ChEBI" id="CHEBI:27468"/>
        <dbReference type="ChEBI" id="CHEBI:57540"/>
        <dbReference type="ChEBI" id="CHEBI:57945"/>
        <dbReference type="EC" id="1.3.1.1"/>
    </reaction>
</comment>
<dbReference type="RefSeq" id="WP_165907895.1">
    <property type="nucleotide sequence ID" value="NZ_SLUN01000008.1"/>
</dbReference>
<evidence type="ECO:0000259" key="10">
    <source>
        <dbReference type="PROSITE" id="PS51379"/>
    </source>
</evidence>
<dbReference type="SUPFAM" id="SSF51395">
    <property type="entry name" value="FMN-linked oxidoreductases"/>
    <property type="match status" value="1"/>
</dbReference>